<dbReference type="Gene3D" id="3.40.50.300">
    <property type="entry name" value="P-loop containing nucleotide triphosphate hydrolases"/>
    <property type="match status" value="1"/>
</dbReference>
<gene>
    <name evidence="1" type="ORF">SCSS39_01467</name>
</gene>
<dbReference type="EMBL" id="CABHMZ010000022">
    <property type="protein sequence ID" value="VUX05211.1"/>
    <property type="molecule type" value="Genomic_DNA"/>
</dbReference>
<dbReference type="RefSeq" id="WP_144210072.1">
    <property type="nucleotide sequence ID" value="NZ_CABHMZ010000022.1"/>
</dbReference>
<dbReference type="InterPro" id="IPR027417">
    <property type="entry name" value="P-loop_NTPase"/>
</dbReference>
<organism evidence="1 2">
    <name type="scientific">Streptococcus constellatus</name>
    <dbReference type="NCBI Taxonomy" id="76860"/>
    <lineage>
        <taxon>Bacteria</taxon>
        <taxon>Bacillati</taxon>
        <taxon>Bacillota</taxon>
        <taxon>Bacilli</taxon>
        <taxon>Lactobacillales</taxon>
        <taxon>Streptococcaceae</taxon>
        <taxon>Streptococcus</taxon>
        <taxon>Streptococcus anginosus group</taxon>
    </lineage>
</organism>
<proteinExistence type="predicted"/>
<dbReference type="Proteomes" id="UP000385544">
    <property type="component" value="Unassembled WGS sequence"/>
</dbReference>
<dbReference type="AlphaFoldDB" id="A0A564TFD0"/>
<sequence length="471" mass="53316">MVTKTKIRFGNQHPTQSVTLHYTDSLAQEAIEFYQKSGRDCYPWQVSLLEAIMAINDDGLWVHQKFGYAIPRRNGKTEDVYIVELWGLHKGLRILHTAHRISTSHSSFEELKKYLEDMGYVDGEDFVSNKAKGQERVEFKETGAVIQFRTRTSNGGLGEGFDLLIIDEAQEYTVEQESALKYTVTDSENPMTIMCGTPPTMVSTGTVFAAYRKKVLAGNSEYSGWAEWSVENIHDINDVDAWYLTNPSMGCHLNERKIKVELGDDELDHNIQRLGYWPTFNQKSAISEKEWIDLKVEPMPGLKGKLFVGIKYGQDGTNVAMAIAVRTDDERIFVENIDCVSVRNGMQWIINFLKSADIEKIVVDGASGQELLAAEMKEFGIQKPILPTVKEIITANSLWEQSIVQQTLCHNDQPSLTAVVTNCDKRNIGSNGGFGYKSLYDDRDISLMDSALLAYWACYTTKPRKKQKSYY</sequence>
<evidence type="ECO:0000313" key="2">
    <source>
        <dbReference type="Proteomes" id="UP000385544"/>
    </source>
</evidence>
<protein>
    <submittedName>
        <fullName evidence="1">Phage Terminase</fullName>
    </submittedName>
</protein>
<dbReference type="OrthoDB" id="9760250at2"/>
<dbReference type="SUPFAM" id="SSF52540">
    <property type="entry name" value="P-loop containing nucleoside triphosphate hydrolases"/>
    <property type="match status" value="1"/>
</dbReference>
<name>A0A564TFD0_STRCV</name>
<reference evidence="1 2" key="1">
    <citation type="submission" date="2019-07" db="EMBL/GenBank/DDBJ databases">
        <authorList>
            <person name="Hibberd C M."/>
            <person name="Gehrig L. J."/>
            <person name="Chang H.-W."/>
            <person name="Venkatesh S."/>
        </authorList>
    </citation>
    <scope>NUCLEOTIDE SEQUENCE [LARGE SCALE GENOMIC DNA]</scope>
    <source>
        <strain evidence="1">Streptococcus_constellatus_SS_Bg39</strain>
    </source>
</reference>
<evidence type="ECO:0000313" key="1">
    <source>
        <dbReference type="EMBL" id="VUX05211.1"/>
    </source>
</evidence>
<accession>A0A564TFD0</accession>